<dbReference type="EMBL" id="JABSTQ010009902">
    <property type="protein sequence ID" value="KAG0425023.1"/>
    <property type="molecule type" value="Genomic_DNA"/>
</dbReference>
<name>A0AC60PWX5_IXOPE</name>
<accession>A0AC60PWX5</accession>
<keyword evidence="2" id="KW-1185">Reference proteome</keyword>
<sequence length="191" mass="20879">MLEAPQSIRRSESVTGHLAPRVATPNRKRVKQQRLSTVLRWMLSRLQELQKLCQVGMSALQATVQTVVPALHVAGCPGTSVAELPLDILEQAVAQATPLVGSVTTSEGDEAASWSERRGWNGDRVVRPCDPREGSESGPGPMAARWHVASWHCPVVVGGLTLLRWWGWFLRCRDSGSGWLLLLLCALADAR</sequence>
<gene>
    <name evidence="1" type="ORF">HPB47_027789</name>
</gene>
<comment type="caution">
    <text evidence="1">The sequence shown here is derived from an EMBL/GenBank/DDBJ whole genome shotgun (WGS) entry which is preliminary data.</text>
</comment>
<evidence type="ECO:0000313" key="2">
    <source>
        <dbReference type="Proteomes" id="UP000805193"/>
    </source>
</evidence>
<dbReference type="Proteomes" id="UP000805193">
    <property type="component" value="Unassembled WGS sequence"/>
</dbReference>
<reference evidence="1 2" key="1">
    <citation type="journal article" date="2020" name="Cell">
        <title>Large-Scale Comparative Analyses of Tick Genomes Elucidate Their Genetic Diversity and Vector Capacities.</title>
        <authorList>
            <consortium name="Tick Genome and Microbiome Consortium (TIGMIC)"/>
            <person name="Jia N."/>
            <person name="Wang J."/>
            <person name="Shi W."/>
            <person name="Du L."/>
            <person name="Sun Y."/>
            <person name="Zhan W."/>
            <person name="Jiang J.F."/>
            <person name="Wang Q."/>
            <person name="Zhang B."/>
            <person name="Ji P."/>
            <person name="Bell-Sakyi L."/>
            <person name="Cui X.M."/>
            <person name="Yuan T.T."/>
            <person name="Jiang B.G."/>
            <person name="Yang W.F."/>
            <person name="Lam T.T."/>
            <person name="Chang Q.C."/>
            <person name="Ding S.J."/>
            <person name="Wang X.J."/>
            <person name="Zhu J.G."/>
            <person name="Ruan X.D."/>
            <person name="Zhao L."/>
            <person name="Wei J.T."/>
            <person name="Ye R.Z."/>
            <person name="Que T.C."/>
            <person name="Du C.H."/>
            <person name="Zhou Y.H."/>
            <person name="Cheng J.X."/>
            <person name="Dai P.F."/>
            <person name="Guo W.B."/>
            <person name="Han X.H."/>
            <person name="Huang E.J."/>
            <person name="Li L.F."/>
            <person name="Wei W."/>
            <person name="Gao Y.C."/>
            <person name="Liu J.Z."/>
            <person name="Shao H.Z."/>
            <person name="Wang X."/>
            <person name="Wang C.C."/>
            <person name="Yang T.C."/>
            <person name="Huo Q.B."/>
            <person name="Li W."/>
            <person name="Chen H.Y."/>
            <person name="Chen S.E."/>
            <person name="Zhou L.G."/>
            <person name="Ni X.B."/>
            <person name="Tian J.H."/>
            <person name="Sheng Y."/>
            <person name="Liu T."/>
            <person name="Pan Y.S."/>
            <person name="Xia L.Y."/>
            <person name="Li J."/>
            <person name="Zhao F."/>
            <person name="Cao W.C."/>
        </authorList>
    </citation>
    <scope>NUCLEOTIDE SEQUENCE [LARGE SCALE GENOMIC DNA]</scope>
    <source>
        <strain evidence="1">Iper-2018</strain>
    </source>
</reference>
<evidence type="ECO:0000313" key="1">
    <source>
        <dbReference type="EMBL" id="KAG0425023.1"/>
    </source>
</evidence>
<protein>
    <submittedName>
        <fullName evidence="1">Uncharacterized protein</fullName>
    </submittedName>
</protein>
<proteinExistence type="predicted"/>
<organism evidence="1 2">
    <name type="scientific">Ixodes persulcatus</name>
    <name type="common">Taiga tick</name>
    <dbReference type="NCBI Taxonomy" id="34615"/>
    <lineage>
        <taxon>Eukaryota</taxon>
        <taxon>Metazoa</taxon>
        <taxon>Ecdysozoa</taxon>
        <taxon>Arthropoda</taxon>
        <taxon>Chelicerata</taxon>
        <taxon>Arachnida</taxon>
        <taxon>Acari</taxon>
        <taxon>Parasitiformes</taxon>
        <taxon>Ixodida</taxon>
        <taxon>Ixodoidea</taxon>
        <taxon>Ixodidae</taxon>
        <taxon>Ixodinae</taxon>
        <taxon>Ixodes</taxon>
    </lineage>
</organism>